<dbReference type="InterPro" id="IPR029068">
    <property type="entry name" value="Glyas_Bleomycin-R_OHBP_Dase"/>
</dbReference>
<dbReference type="SUPFAM" id="SSF54593">
    <property type="entry name" value="Glyoxalase/Bleomycin resistance protein/Dihydroxybiphenyl dioxygenase"/>
    <property type="match status" value="1"/>
</dbReference>
<dbReference type="Pfam" id="PF19381">
    <property type="entry name" value="DUF5956"/>
    <property type="match status" value="1"/>
</dbReference>
<dbReference type="InterPro" id="IPR046000">
    <property type="entry name" value="DUF5956"/>
</dbReference>
<proteinExistence type="predicted"/>
<evidence type="ECO:0000313" key="1">
    <source>
        <dbReference type="EMBL" id="RAK30567.1"/>
    </source>
</evidence>
<sequence>MLKDVTSAWETAALLPVRPPDELAHGDVVVTGQGTYWECGSADWHLMLGWFAGPATLRRWPDDREQSWTVIEEDAAGNRQVSQRLVTSAERADEDNEINQLLAERGIPARPGGFRWFQLVPPDKTGSDVVAAYMRVQRELHRCHDMELETAYARAAVEELYGLPVTPPPPIPASLRQPAPENPRHTARIQAEQVRQASLLPGAPGAVPILRCRDLRRSLAFYATLGFRGEELSGYAVLRHPTAELHLSETSNASPGGCLIRVPDAAALWHSLDGQPTLGPIEDDNPGMVTFTLLDPDHNQLLFVST</sequence>
<dbReference type="Proteomes" id="UP000249341">
    <property type="component" value="Unassembled WGS sequence"/>
</dbReference>
<evidence type="ECO:0000313" key="2">
    <source>
        <dbReference type="Proteomes" id="UP000249341"/>
    </source>
</evidence>
<comment type="caution">
    <text evidence="1">The sequence shown here is derived from an EMBL/GenBank/DDBJ whole genome shotgun (WGS) entry which is preliminary data.</text>
</comment>
<gene>
    <name evidence="1" type="ORF">B0I29_116226</name>
</gene>
<accession>A0A327Z4A0</accession>
<dbReference type="Gene3D" id="3.10.180.10">
    <property type="entry name" value="2,3-Dihydroxybiphenyl 1,2-Dioxygenase, domain 1"/>
    <property type="match status" value="1"/>
</dbReference>
<dbReference type="EMBL" id="QLMJ01000016">
    <property type="protein sequence ID" value="RAK30567.1"/>
    <property type="molecule type" value="Genomic_DNA"/>
</dbReference>
<reference evidence="1 2" key="1">
    <citation type="submission" date="2018-06" db="EMBL/GenBank/DDBJ databases">
        <title>Genomic Encyclopedia of Type Strains, Phase III (KMG-III): the genomes of soil and plant-associated and newly described type strains.</title>
        <authorList>
            <person name="Whitman W."/>
        </authorList>
    </citation>
    <scope>NUCLEOTIDE SEQUENCE [LARGE SCALE GENOMIC DNA]</scope>
    <source>
        <strain evidence="1 2">CGMCC 4.7090</strain>
    </source>
</reference>
<organism evidence="1 2">
    <name type="scientific">Actinoplanes lutulentus</name>
    <dbReference type="NCBI Taxonomy" id="1287878"/>
    <lineage>
        <taxon>Bacteria</taxon>
        <taxon>Bacillati</taxon>
        <taxon>Actinomycetota</taxon>
        <taxon>Actinomycetes</taxon>
        <taxon>Micromonosporales</taxon>
        <taxon>Micromonosporaceae</taxon>
        <taxon>Actinoplanes</taxon>
    </lineage>
</organism>
<dbReference type="AlphaFoldDB" id="A0A327Z4A0"/>
<keyword evidence="2" id="KW-1185">Reference proteome</keyword>
<evidence type="ECO:0008006" key="3">
    <source>
        <dbReference type="Google" id="ProtNLM"/>
    </source>
</evidence>
<protein>
    <recommendedName>
        <fullName evidence="3">VOC domain-containing protein</fullName>
    </recommendedName>
</protein>
<name>A0A327Z4A0_9ACTN</name>